<evidence type="ECO:0000313" key="3">
    <source>
        <dbReference type="EMBL" id="RDE09892.1"/>
    </source>
</evidence>
<reference evidence="4" key="1">
    <citation type="submission" date="2018-07" db="EMBL/GenBank/DDBJ databases">
        <authorList>
            <person name="Liu B.-T."/>
            <person name="Du Z."/>
        </authorList>
    </citation>
    <scope>NUCLEOTIDE SEQUENCE [LARGE SCALE GENOMIC DNA]</scope>
    <source>
        <strain evidence="4">XYN52</strain>
    </source>
</reference>
<name>A0A369W9E3_9HYPH</name>
<keyword evidence="4" id="KW-1185">Reference proteome</keyword>
<comment type="caution">
    <text evidence="3">The sequence shown here is derived from an EMBL/GenBank/DDBJ whole genome shotgun (WGS) entry which is preliminary data.</text>
</comment>
<dbReference type="Proteomes" id="UP000253759">
    <property type="component" value="Unassembled WGS sequence"/>
</dbReference>
<accession>A0A369W9E3</accession>
<evidence type="ECO:0000256" key="1">
    <source>
        <dbReference type="SAM" id="Coils"/>
    </source>
</evidence>
<sequence length="361" mass="39318">MSDANINDARKVAYKAKLLVEQLGLAAGLANAFAGRVRMIKAAERPGRLHRIMCADGSWIEIDPATCRVVRTWGRGNTAPEMAKAIAGDGSVIEHLEEEAGAVSAPGAPIRSTPVLSDDKLKTLADGWRKRGYPDVIEDERGVWVALPDGTRLHDVGRRVHIHGPRTDAALAAIAQKARDDWDGALALRGPGRDWPERDKERLWLACQREGVEYAGYEPSPKLIAKWEAEQAESMRGAGSARPDDDVSAGPAPGGIAPAPQSDAPAEPVRPDTDAALARHCERAQADLKALHARWAAEARTEEDRERLRREEAALKAKLAIYERARELARTEGLSREDAIRAAYAEAQAERGFEPTVGPRR</sequence>
<organism evidence="3 4">
    <name type="scientific">Pelagibacterium lacus</name>
    <dbReference type="NCBI Taxonomy" id="2282655"/>
    <lineage>
        <taxon>Bacteria</taxon>
        <taxon>Pseudomonadati</taxon>
        <taxon>Pseudomonadota</taxon>
        <taxon>Alphaproteobacteria</taxon>
        <taxon>Hyphomicrobiales</taxon>
        <taxon>Devosiaceae</taxon>
        <taxon>Pelagibacterium</taxon>
    </lineage>
</organism>
<dbReference type="RefSeq" id="WP_114645052.1">
    <property type="nucleotide sequence ID" value="NZ_QQNH01000004.1"/>
</dbReference>
<feature type="region of interest" description="Disordered" evidence="2">
    <location>
        <begin position="234"/>
        <end position="272"/>
    </location>
</feature>
<dbReference type="AlphaFoldDB" id="A0A369W9E3"/>
<evidence type="ECO:0000313" key="4">
    <source>
        <dbReference type="Proteomes" id="UP000253759"/>
    </source>
</evidence>
<protein>
    <recommendedName>
        <fullName evidence="5">Large polyvalent protein-associated domain-containing protein</fullName>
    </recommendedName>
</protein>
<dbReference type="OrthoDB" id="1826980at2"/>
<keyword evidence="1" id="KW-0175">Coiled coil</keyword>
<feature type="compositionally biased region" description="Low complexity" evidence="2">
    <location>
        <begin position="249"/>
        <end position="260"/>
    </location>
</feature>
<evidence type="ECO:0000256" key="2">
    <source>
        <dbReference type="SAM" id="MobiDB-lite"/>
    </source>
</evidence>
<feature type="coiled-coil region" evidence="1">
    <location>
        <begin position="298"/>
        <end position="325"/>
    </location>
</feature>
<proteinExistence type="predicted"/>
<gene>
    <name evidence="3" type="ORF">DVH29_05000</name>
</gene>
<dbReference type="EMBL" id="QQNH01000004">
    <property type="protein sequence ID" value="RDE09892.1"/>
    <property type="molecule type" value="Genomic_DNA"/>
</dbReference>
<evidence type="ECO:0008006" key="5">
    <source>
        <dbReference type="Google" id="ProtNLM"/>
    </source>
</evidence>